<dbReference type="Pfam" id="PF04397">
    <property type="entry name" value="LytTR"/>
    <property type="match status" value="1"/>
</dbReference>
<evidence type="ECO:0000259" key="3">
    <source>
        <dbReference type="PROSITE" id="PS50930"/>
    </source>
</evidence>
<dbReference type="AlphaFoldDB" id="A0A1I3S7T2"/>
<feature type="modified residue" description="4-aspartylphosphate" evidence="1">
    <location>
        <position position="53"/>
    </location>
</feature>
<dbReference type="Proteomes" id="UP000199559">
    <property type="component" value="Unassembled WGS sequence"/>
</dbReference>
<dbReference type="SMART" id="SM00448">
    <property type="entry name" value="REC"/>
    <property type="match status" value="1"/>
</dbReference>
<evidence type="ECO:0000259" key="2">
    <source>
        <dbReference type="PROSITE" id="PS50110"/>
    </source>
</evidence>
<dbReference type="GO" id="GO:0000156">
    <property type="term" value="F:phosphorelay response regulator activity"/>
    <property type="evidence" value="ECO:0007669"/>
    <property type="project" value="InterPro"/>
</dbReference>
<dbReference type="EMBL" id="FORM01000009">
    <property type="protein sequence ID" value="SFJ53601.1"/>
    <property type="molecule type" value="Genomic_DNA"/>
</dbReference>
<dbReference type="SMART" id="SM00850">
    <property type="entry name" value="LytTR"/>
    <property type="match status" value="1"/>
</dbReference>
<evidence type="ECO:0000313" key="5">
    <source>
        <dbReference type="Proteomes" id="UP000199559"/>
    </source>
</evidence>
<dbReference type="GO" id="GO:0003677">
    <property type="term" value="F:DNA binding"/>
    <property type="evidence" value="ECO:0007669"/>
    <property type="project" value="InterPro"/>
</dbReference>
<dbReference type="InterPro" id="IPR011006">
    <property type="entry name" value="CheY-like_superfamily"/>
</dbReference>
<keyword evidence="1" id="KW-0597">Phosphoprotein</keyword>
<feature type="domain" description="HTH LytTR-type" evidence="3">
    <location>
        <begin position="135"/>
        <end position="233"/>
    </location>
</feature>
<dbReference type="PANTHER" id="PTHR37299:SF1">
    <property type="entry name" value="STAGE 0 SPORULATION PROTEIN A HOMOLOG"/>
    <property type="match status" value="1"/>
</dbReference>
<reference evidence="5" key="1">
    <citation type="submission" date="2016-10" db="EMBL/GenBank/DDBJ databases">
        <authorList>
            <person name="Varghese N."/>
            <person name="Submissions S."/>
        </authorList>
    </citation>
    <scope>NUCLEOTIDE SEQUENCE [LARGE SCALE GENOMIC DNA]</scope>
    <source>
        <strain evidence="5">DSM 28881</strain>
    </source>
</reference>
<accession>A0A1I3S7T2</accession>
<evidence type="ECO:0000256" key="1">
    <source>
        <dbReference type="PROSITE-ProRule" id="PRU00169"/>
    </source>
</evidence>
<name>A0A1I3S7T2_9FLAO</name>
<dbReference type="InterPro" id="IPR007492">
    <property type="entry name" value="LytTR_DNA-bd_dom"/>
</dbReference>
<dbReference type="Pfam" id="PF00072">
    <property type="entry name" value="Response_reg"/>
    <property type="match status" value="1"/>
</dbReference>
<dbReference type="PROSITE" id="PS50110">
    <property type="entry name" value="RESPONSE_REGULATORY"/>
    <property type="match status" value="1"/>
</dbReference>
<dbReference type="SUPFAM" id="SSF52172">
    <property type="entry name" value="CheY-like"/>
    <property type="match status" value="1"/>
</dbReference>
<organism evidence="4 5">
    <name type="scientific">Olleya namhaensis</name>
    <dbReference type="NCBI Taxonomy" id="1144750"/>
    <lineage>
        <taxon>Bacteria</taxon>
        <taxon>Pseudomonadati</taxon>
        <taxon>Bacteroidota</taxon>
        <taxon>Flavobacteriia</taxon>
        <taxon>Flavobacteriales</taxon>
        <taxon>Flavobacteriaceae</taxon>
    </lineage>
</organism>
<dbReference type="PROSITE" id="PS50930">
    <property type="entry name" value="HTH_LYTTR"/>
    <property type="match status" value="1"/>
</dbReference>
<dbReference type="InterPro" id="IPR046947">
    <property type="entry name" value="LytR-like"/>
</dbReference>
<dbReference type="Gene3D" id="2.40.50.1020">
    <property type="entry name" value="LytTr DNA-binding domain"/>
    <property type="match status" value="1"/>
</dbReference>
<dbReference type="PANTHER" id="PTHR37299">
    <property type="entry name" value="TRANSCRIPTIONAL REGULATOR-RELATED"/>
    <property type="match status" value="1"/>
</dbReference>
<protein>
    <submittedName>
        <fullName evidence="4">Two component transcriptional regulator, LytTR family</fullName>
    </submittedName>
</protein>
<dbReference type="RefSeq" id="WP_090841671.1">
    <property type="nucleotide sequence ID" value="NZ_FORM01000009.1"/>
</dbReference>
<dbReference type="STRING" id="1144750.SAMN05443431_10934"/>
<keyword evidence="5" id="KW-1185">Reference proteome</keyword>
<sequence>MTCIIIEDEIPAQNLLKNYLSKLPNVQLLGTFQSAIQAHNYFKTSTADVVFLDVNLPDISGLDFIKTVKSPPAIIMTTAYPDYAVSCFELDTIVDYLVKPFGFDRFLKAVNKAEDRANNNIDINTVDTKVVEDSIFLNVDKTLHKIVLSEILYLESDRNYITVVTKTQKLSYIDSLKNWVEKLPKQDFIQIHKSYIINATYVSKISGNEVFINTQRLPIGRTYKADLLKKLRIV</sequence>
<dbReference type="InterPro" id="IPR001789">
    <property type="entry name" value="Sig_transdc_resp-reg_receiver"/>
</dbReference>
<evidence type="ECO:0000313" key="4">
    <source>
        <dbReference type="EMBL" id="SFJ53601.1"/>
    </source>
</evidence>
<feature type="domain" description="Response regulatory" evidence="2">
    <location>
        <begin position="2"/>
        <end position="114"/>
    </location>
</feature>
<gene>
    <name evidence="4" type="ORF">SAMN05443431_10934</name>
</gene>
<dbReference type="Gene3D" id="3.40.50.2300">
    <property type="match status" value="1"/>
</dbReference>
<proteinExistence type="predicted"/>